<evidence type="ECO:0000313" key="2">
    <source>
        <dbReference type="Proteomes" id="UP000183832"/>
    </source>
</evidence>
<organism evidence="1 2">
    <name type="scientific">Clunio marinus</name>
    <dbReference type="NCBI Taxonomy" id="568069"/>
    <lineage>
        <taxon>Eukaryota</taxon>
        <taxon>Metazoa</taxon>
        <taxon>Ecdysozoa</taxon>
        <taxon>Arthropoda</taxon>
        <taxon>Hexapoda</taxon>
        <taxon>Insecta</taxon>
        <taxon>Pterygota</taxon>
        <taxon>Neoptera</taxon>
        <taxon>Endopterygota</taxon>
        <taxon>Diptera</taxon>
        <taxon>Nematocera</taxon>
        <taxon>Chironomoidea</taxon>
        <taxon>Chironomidae</taxon>
        <taxon>Clunio</taxon>
    </lineage>
</organism>
<keyword evidence="2" id="KW-1185">Reference proteome</keyword>
<dbReference type="EMBL" id="CVRI01000054">
    <property type="protein sequence ID" value="CRL00574.1"/>
    <property type="molecule type" value="Genomic_DNA"/>
</dbReference>
<proteinExistence type="predicted"/>
<protein>
    <submittedName>
        <fullName evidence="1">CLUMA_CG013834, isoform A</fullName>
    </submittedName>
</protein>
<dbReference type="AlphaFoldDB" id="A0A1J1INA0"/>
<sequence length="69" mass="8126">MECDRLQIKKRYNGSTLILKLSKIVIIYVDQHLLVMSHTASCRSVIISVKHYFPFMIVRNVKVLVYVSW</sequence>
<name>A0A1J1INA0_9DIPT</name>
<evidence type="ECO:0000313" key="1">
    <source>
        <dbReference type="EMBL" id="CRL00574.1"/>
    </source>
</evidence>
<dbReference type="Proteomes" id="UP000183832">
    <property type="component" value="Unassembled WGS sequence"/>
</dbReference>
<gene>
    <name evidence="1" type="ORF">CLUMA_CG013834</name>
</gene>
<accession>A0A1J1INA0</accession>
<reference evidence="1 2" key="1">
    <citation type="submission" date="2015-04" db="EMBL/GenBank/DDBJ databases">
        <authorList>
            <person name="Syromyatnikov M.Y."/>
            <person name="Popov V.N."/>
        </authorList>
    </citation>
    <scope>NUCLEOTIDE SEQUENCE [LARGE SCALE GENOMIC DNA]</scope>
</reference>